<proteinExistence type="inferred from homology"/>
<sequence length="174" mass="20242">MNLRWIIALMFLLFLIEGTIMPWLIPDEWTGRIIPQFIFVFVLYASFYAGRHTALLLGIGFGLLQDVVFYGHLIGVHSFAMGLCGYVIGLMFEHKRIPMLTALSLIGMACLLYDTVIYFIYRVFRMTNESYVWALMDHIMPSLFLQLAFSLVLYVPVRRWFEGSYKKKSADDEE</sequence>
<comment type="similarity">
    <text evidence="2">Belongs to the MreD family.</text>
</comment>
<evidence type="ECO:0000256" key="3">
    <source>
        <dbReference type="ARBA" id="ARBA00022475"/>
    </source>
</evidence>
<keyword evidence="4 8" id="KW-0812">Transmembrane</keyword>
<evidence type="ECO:0000256" key="7">
    <source>
        <dbReference type="ARBA" id="ARBA00023136"/>
    </source>
</evidence>
<dbReference type="NCBIfam" id="TIGR03426">
    <property type="entry name" value="shape_MreD"/>
    <property type="match status" value="1"/>
</dbReference>
<evidence type="ECO:0000256" key="5">
    <source>
        <dbReference type="ARBA" id="ARBA00022960"/>
    </source>
</evidence>
<evidence type="ECO:0000256" key="4">
    <source>
        <dbReference type="ARBA" id="ARBA00022692"/>
    </source>
</evidence>
<evidence type="ECO:0000256" key="8">
    <source>
        <dbReference type="SAM" id="Phobius"/>
    </source>
</evidence>
<keyword evidence="7 8" id="KW-0472">Membrane</keyword>
<keyword evidence="6 8" id="KW-1133">Transmembrane helix</keyword>
<keyword evidence="10" id="KW-1185">Reference proteome</keyword>
<evidence type="ECO:0000256" key="1">
    <source>
        <dbReference type="ARBA" id="ARBA00004651"/>
    </source>
</evidence>
<feature type="transmembrane region" description="Helical" evidence="8">
    <location>
        <begin position="133"/>
        <end position="157"/>
    </location>
</feature>
<keyword evidence="5" id="KW-0133">Cell shape</keyword>
<protein>
    <recommendedName>
        <fullName evidence="11">Rod shape-determining protein MreD</fullName>
    </recommendedName>
</protein>
<dbReference type="GO" id="GO:0008360">
    <property type="term" value="P:regulation of cell shape"/>
    <property type="evidence" value="ECO:0007669"/>
    <property type="project" value="UniProtKB-KW"/>
</dbReference>
<evidence type="ECO:0000256" key="6">
    <source>
        <dbReference type="ARBA" id="ARBA00022989"/>
    </source>
</evidence>
<dbReference type="AlphaFoldDB" id="A0A917G360"/>
<dbReference type="RefSeq" id="WP_188532983.1">
    <property type="nucleotide sequence ID" value="NZ_BMGR01000016.1"/>
</dbReference>
<feature type="transmembrane region" description="Helical" evidence="8">
    <location>
        <begin position="100"/>
        <end position="121"/>
    </location>
</feature>
<evidence type="ECO:0000313" key="9">
    <source>
        <dbReference type="EMBL" id="GGG20354.1"/>
    </source>
</evidence>
<dbReference type="GO" id="GO:0005886">
    <property type="term" value="C:plasma membrane"/>
    <property type="evidence" value="ECO:0007669"/>
    <property type="project" value="UniProtKB-SubCell"/>
</dbReference>
<comment type="subcellular location">
    <subcellularLocation>
        <location evidence="1">Cell membrane</location>
        <topology evidence="1">Multi-pass membrane protein</topology>
    </subcellularLocation>
</comment>
<reference evidence="9" key="2">
    <citation type="submission" date="2020-09" db="EMBL/GenBank/DDBJ databases">
        <authorList>
            <person name="Sun Q."/>
            <person name="Zhou Y."/>
        </authorList>
    </citation>
    <scope>NUCLEOTIDE SEQUENCE</scope>
    <source>
        <strain evidence="9">CGMCC 1.12987</strain>
    </source>
</reference>
<evidence type="ECO:0008006" key="11">
    <source>
        <dbReference type="Google" id="ProtNLM"/>
    </source>
</evidence>
<gene>
    <name evidence="9" type="ORF">GCM10010916_41390</name>
</gene>
<dbReference type="EMBL" id="BMGR01000016">
    <property type="protein sequence ID" value="GGG20354.1"/>
    <property type="molecule type" value="Genomic_DNA"/>
</dbReference>
<evidence type="ECO:0000313" key="10">
    <source>
        <dbReference type="Proteomes" id="UP000644756"/>
    </source>
</evidence>
<dbReference type="Proteomes" id="UP000644756">
    <property type="component" value="Unassembled WGS sequence"/>
</dbReference>
<organism evidence="9 10">
    <name type="scientific">Paenibacillus abyssi</name>
    <dbReference type="NCBI Taxonomy" id="1340531"/>
    <lineage>
        <taxon>Bacteria</taxon>
        <taxon>Bacillati</taxon>
        <taxon>Bacillota</taxon>
        <taxon>Bacilli</taxon>
        <taxon>Bacillales</taxon>
        <taxon>Paenibacillaceae</taxon>
        <taxon>Paenibacillus</taxon>
    </lineage>
</organism>
<comment type="caution">
    <text evidence="9">The sequence shown here is derived from an EMBL/GenBank/DDBJ whole genome shotgun (WGS) entry which is preliminary data.</text>
</comment>
<evidence type="ECO:0000256" key="2">
    <source>
        <dbReference type="ARBA" id="ARBA00007776"/>
    </source>
</evidence>
<reference evidence="9" key="1">
    <citation type="journal article" date="2014" name="Int. J. Syst. Evol. Microbiol.">
        <title>Complete genome sequence of Corynebacterium casei LMG S-19264T (=DSM 44701T), isolated from a smear-ripened cheese.</title>
        <authorList>
            <consortium name="US DOE Joint Genome Institute (JGI-PGF)"/>
            <person name="Walter F."/>
            <person name="Albersmeier A."/>
            <person name="Kalinowski J."/>
            <person name="Ruckert C."/>
        </authorList>
    </citation>
    <scope>NUCLEOTIDE SEQUENCE</scope>
    <source>
        <strain evidence="9">CGMCC 1.12987</strain>
    </source>
</reference>
<feature type="transmembrane region" description="Helical" evidence="8">
    <location>
        <begin position="37"/>
        <end position="61"/>
    </location>
</feature>
<name>A0A917G360_9BACL</name>
<dbReference type="Pfam" id="PF04093">
    <property type="entry name" value="MreD"/>
    <property type="match status" value="1"/>
</dbReference>
<feature type="transmembrane region" description="Helical" evidence="8">
    <location>
        <begin position="67"/>
        <end position="88"/>
    </location>
</feature>
<accession>A0A917G360</accession>
<keyword evidence="3" id="KW-1003">Cell membrane</keyword>
<dbReference type="InterPro" id="IPR007227">
    <property type="entry name" value="Cell_shape_determining_MreD"/>
</dbReference>
<feature type="transmembrane region" description="Helical" evidence="8">
    <location>
        <begin position="6"/>
        <end position="25"/>
    </location>
</feature>